<keyword evidence="2" id="KW-1185">Reference proteome</keyword>
<dbReference type="EMBL" id="CM046102">
    <property type="protein sequence ID" value="KAI8439889.1"/>
    <property type="molecule type" value="Genomic_DNA"/>
</dbReference>
<reference evidence="1 2" key="1">
    <citation type="journal article" date="2022" name="Genome Biol. Evol.">
        <title>The Spruce Budworm Genome: Reconstructing the Evolutionary History of Antifreeze Proteins.</title>
        <authorList>
            <person name="Beliveau C."/>
            <person name="Gagne P."/>
            <person name="Picq S."/>
            <person name="Vernygora O."/>
            <person name="Keeling C.I."/>
            <person name="Pinkney K."/>
            <person name="Doucet D."/>
            <person name="Wen F."/>
            <person name="Johnston J.S."/>
            <person name="Maaroufi H."/>
            <person name="Boyle B."/>
            <person name="Laroche J."/>
            <person name="Dewar K."/>
            <person name="Juretic N."/>
            <person name="Blackburn G."/>
            <person name="Nisole A."/>
            <person name="Brunet B."/>
            <person name="Brandao M."/>
            <person name="Lumley L."/>
            <person name="Duan J."/>
            <person name="Quan G."/>
            <person name="Lucarotti C.J."/>
            <person name="Roe A.D."/>
            <person name="Sperling F.A.H."/>
            <person name="Levesque R.C."/>
            <person name="Cusson M."/>
        </authorList>
    </citation>
    <scope>NUCLEOTIDE SEQUENCE [LARGE SCALE GENOMIC DNA]</scope>
    <source>
        <strain evidence="1">Glfc:IPQL:Cfum</strain>
    </source>
</reference>
<dbReference type="Proteomes" id="UP001064048">
    <property type="component" value="Chromosome 2"/>
</dbReference>
<proteinExistence type="predicted"/>
<evidence type="ECO:0000313" key="1">
    <source>
        <dbReference type="EMBL" id="KAI8439889.1"/>
    </source>
</evidence>
<organism evidence="1 2">
    <name type="scientific">Choristoneura fumiferana</name>
    <name type="common">Spruce budworm moth</name>
    <name type="synonym">Archips fumiferana</name>
    <dbReference type="NCBI Taxonomy" id="7141"/>
    <lineage>
        <taxon>Eukaryota</taxon>
        <taxon>Metazoa</taxon>
        <taxon>Ecdysozoa</taxon>
        <taxon>Arthropoda</taxon>
        <taxon>Hexapoda</taxon>
        <taxon>Insecta</taxon>
        <taxon>Pterygota</taxon>
        <taxon>Neoptera</taxon>
        <taxon>Endopterygota</taxon>
        <taxon>Lepidoptera</taxon>
        <taxon>Glossata</taxon>
        <taxon>Ditrysia</taxon>
        <taxon>Tortricoidea</taxon>
        <taxon>Tortricidae</taxon>
        <taxon>Tortricinae</taxon>
        <taxon>Choristoneura</taxon>
    </lineage>
</organism>
<name>A0ACC0KU40_CHOFU</name>
<evidence type="ECO:0000313" key="2">
    <source>
        <dbReference type="Proteomes" id="UP001064048"/>
    </source>
</evidence>
<accession>A0ACC0KU40</accession>
<sequence>MKYIVWFILTILVFISNVMCIDPLVLTENGLVQGFEADDGKFANFLGIPYAKIDEDNPFGANELLPFTWHSSAGQAEPSYAVLNEFVRMQQLPYFRRMAFWDAFFALYENKTRW</sequence>
<protein>
    <submittedName>
        <fullName evidence="1">Uncharacterized protein</fullName>
    </submittedName>
</protein>
<comment type="caution">
    <text evidence="1">The sequence shown here is derived from an EMBL/GenBank/DDBJ whole genome shotgun (WGS) entry which is preliminary data.</text>
</comment>
<gene>
    <name evidence="1" type="ORF">MSG28_001353</name>
</gene>